<reference evidence="1 2" key="1">
    <citation type="submission" date="2017-02" db="EMBL/GenBank/DDBJ databases">
        <title>Genomes of Trichoderma spp. with biocontrol activity.</title>
        <authorList>
            <person name="Gardiner D."/>
            <person name="Kazan K."/>
            <person name="Vos C."/>
            <person name="Harvey P."/>
        </authorList>
    </citation>
    <scope>NUCLEOTIDE SEQUENCE [LARGE SCALE GENOMIC DNA]</scope>
    <source>
        <strain evidence="1 2">A5MH</strain>
    </source>
</reference>
<dbReference type="EMBL" id="MTYH01000011">
    <property type="protein sequence ID" value="PNP48016.1"/>
    <property type="molecule type" value="Genomic_DNA"/>
</dbReference>
<organism evidence="1 2">
    <name type="scientific">Trichoderma gamsii</name>
    <dbReference type="NCBI Taxonomy" id="398673"/>
    <lineage>
        <taxon>Eukaryota</taxon>
        <taxon>Fungi</taxon>
        <taxon>Dikarya</taxon>
        <taxon>Ascomycota</taxon>
        <taxon>Pezizomycotina</taxon>
        <taxon>Sordariomycetes</taxon>
        <taxon>Hypocreomycetidae</taxon>
        <taxon>Hypocreales</taxon>
        <taxon>Hypocreaceae</taxon>
        <taxon>Trichoderma</taxon>
    </lineage>
</organism>
<dbReference type="Proteomes" id="UP000236546">
    <property type="component" value="Unassembled WGS sequence"/>
</dbReference>
<gene>
    <name evidence="1" type="ORF">TGAMA5MH_00839</name>
</gene>
<dbReference type="OrthoDB" id="9981319at2759"/>
<comment type="caution">
    <text evidence="1">The sequence shown here is derived from an EMBL/GenBank/DDBJ whole genome shotgun (WGS) entry which is preliminary data.</text>
</comment>
<evidence type="ECO:0000313" key="2">
    <source>
        <dbReference type="Proteomes" id="UP000236546"/>
    </source>
</evidence>
<accession>A0A2K0TR80</accession>
<proteinExistence type="predicted"/>
<sequence>MVAALENGVVIPGAGDEGTWLKDNMAFFQEQIDVYDDDEFRDMVKEIHEREDLRKLVEL</sequence>
<name>A0A2K0TR80_9HYPO</name>
<dbReference type="AlphaFoldDB" id="A0A2K0TR80"/>
<evidence type="ECO:0000313" key="1">
    <source>
        <dbReference type="EMBL" id="PNP48016.1"/>
    </source>
</evidence>
<protein>
    <submittedName>
        <fullName evidence="1">Uncharacterized protein</fullName>
    </submittedName>
</protein>